<dbReference type="Proteomes" id="UP000277582">
    <property type="component" value="Unassembled WGS sequence"/>
</dbReference>
<dbReference type="GO" id="GO:0003676">
    <property type="term" value="F:nucleic acid binding"/>
    <property type="evidence" value="ECO:0007669"/>
    <property type="project" value="InterPro"/>
</dbReference>
<dbReference type="AlphaFoldDB" id="A0A429GMI2"/>
<evidence type="ECO:0000313" key="4">
    <source>
        <dbReference type="EMBL" id="RSN75076.1"/>
    </source>
</evidence>
<evidence type="ECO:0000259" key="1">
    <source>
        <dbReference type="Pfam" id="PF01368"/>
    </source>
</evidence>
<dbReference type="EMBL" id="RCOS01000080">
    <property type="protein sequence ID" value="RSN75076.1"/>
    <property type="molecule type" value="Genomic_DNA"/>
</dbReference>
<accession>A0A429GMI2</accession>
<dbReference type="SUPFAM" id="SSF64182">
    <property type="entry name" value="DHH phosphoesterases"/>
    <property type="match status" value="1"/>
</dbReference>
<dbReference type="PANTHER" id="PTHR30255">
    <property type="entry name" value="SINGLE-STRANDED-DNA-SPECIFIC EXONUCLEASE RECJ"/>
    <property type="match status" value="1"/>
</dbReference>
<proteinExistence type="predicted"/>
<dbReference type="RefSeq" id="WP_125671289.1">
    <property type="nucleotide sequence ID" value="NZ_RCOS01000080.1"/>
</dbReference>
<comment type="caution">
    <text evidence="4">The sequence shown here is derived from an EMBL/GenBank/DDBJ whole genome shotgun (WGS) entry which is preliminary data.</text>
</comment>
<sequence length="460" mass="50327">MPLEVLGRIGKDIYKAFLETSDFLLNNWRRRDLLPVRVVVHNDADGLSSAAIVSDFLDKMDVPHHISAVKYIDQDLIEELLGERYPLVIFGDIGSGYKSLVEKLAEKANVIILDHHRPDIISTKIRDLNPFLFGINGDEELSGAGVAYLLSEALRSDTSPHIPLIGALGDLQYSESHELSGINRMIAEIAERNGIISIKNDLKLFGGPGYPLAAALERTVQPLIPGISGNSSAAVGLLEKLGIPVKKDDKWTTLEDLSAEKKKELVSELIRIIAPFSDPKEIIGKVYLLRSEEPTSFLRDLRSFATVLNACGRMGRPEIGIMLAKGVRKHINEAADILNDYRKEINEAVVRYESSARIVEKIAFIDGEEHIRDTMIGVIVSILSKKLKTRAVIGYASSNGKIKVSARSADRSIGLSGILKAACEAAGGIGGGHEEAAGGLIPANRKEDFERKVIELLRES</sequence>
<dbReference type="OrthoDB" id="36101at2157"/>
<dbReference type="Gene3D" id="3.10.310.30">
    <property type="match status" value="1"/>
</dbReference>
<gene>
    <name evidence="4" type="ORF">D6D85_06910</name>
</gene>
<feature type="domain" description="DHH-CID" evidence="3">
    <location>
        <begin position="204"/>
        <end position="273"/>
    </location>
</feature>
<evidence type="ECO:0000259" key="3">
    <source>
        <dbReference type="Pfam" id="PF21763"/>
    </source>
</evidence>
<organism evidence="4 5">
    <name type="scientific">Candidatus Methanodesulfokora washburnensis</name>
    <dbReference type="NCBI Taxonomy" id="2478471"/>
    <lineage>
        <taxon>Archaea</taxon>
        <taxon>Thermoproteota</taxon>
        <taxon>Candidatus Korarchaeia</taxon>
        <taxon>Candidatus Korarchaeia incertae sedis</taxon>
        <taxon>Candidatus Methanodesulfokora</taxon>
    </lineage>
</organism>
<dbReference type="InterPro" id="IPR038763">
    <property type="entry name" value="DHH_sf"/>
</dbReference>
<dbReference type="PANTHER" id="PTHR30255:SF2">
    <property type="entry name" value="SINGLE-STRANDED-DNA-SPECIFIC EXONUCLEASE RECJ"/>
    <property type="match status" value="1"/>
</dbReference>
<reference evidence="4 5" key="1">
    <citation type="submission" date="2018-10" db="EMBL/GenBank/DDBJ databases">
        <title>Co-occurring genomic capacity for anaerobic methane metabolism and dissimilatory sulfite reduction discovered in the Korarchaeota.</title>
        <authorList>
            <person name="Mckay L.J."/>
            <person name="Dlakic M."/>
            <person name="Fields M.W."/>
            <person name="Delmont T.O."/>
            <person name="Eren A.M."/>
            <person name="Jay Z.J."/>
            <person name="Klingelsmith K.B."/>
            <person name="Rusch D.B."/>
            <person name="Inskeep W.P."/>
        </authorList>
    </citation>
    <scope>NUCLEOTIDE SEQUENCE [LARGE SCALE GENOMIC DNA]</scope>
    <source>
        <strain evidence="4 5">MDKW</strain>
    </source>
</reference>
<dbReference type="Pfam" id="PF21763">
    <property type="entry name" value="DHH_CID"/>
    <property type="match status" value="1"/>
</dbReference>
<dbReference type="InterPro" id="IPR001667">
    <property type="entry name" value="DDH_dom"/>
</dbReference>
<dbReference type="Gene3D" id="3.90.1640.30">
    <property type="match status" value="1"/>
</dbReference>
<dbReference type="InterPro" id="IPR048515">
    <property type="entry name" value="DHH_CID"/>
</dbReference>
<dbReference type="Pfam" id="PF01368">
    <property type="entry name" value="DHH"/>
    <property type="match status" value="1"/>
</dbReference>
<dbReference type="InterPro" id="IPR051673">
    <property type="entry name" value="SSDNA_exonuclease_RecJ"/>
</dbReference>
<evidence type="ECO:0000313" key="5">
    <source>
        <dbReference type="Proteomes" id="UP000277582"/>
    </source>
</evidence>
<evidence type="ECO:0000259" key="2">
    <source>
        <dbReference type="Pfam" id="PF02272"/>
    </source>
</evidence>
<dbReference type="Pfam" id="PF02272">
    <property type="entry name" value="DHHA1"/>
    <property type="match status" value="1"/>
</dbReference>
<name>A0A429GMI2_9CREN</name>
<protein>
    <submittedName>
        <fullName evidence="4">DHH family phosphoesterase</fullName>
    </submittedName>
</protein>
<dbReference type="InterPro" id="IPR003156">
    <property type="entry name" value="DHHA1_dom"/>
</dbReference>
<dbReference type="GO" id="GO:0004527">
    <property type="term" value="F:exonuclease activity"/>
    <property type="evidence" value="ECO:0007669"/>
    <property type="project" value="UniProtKB-KW"/>
</dbReference>
<feature type="domain" description="DHHA1" evidence="2">
    <location>
        <begin position="368"/>
        <end position="458"/>
    </location>
</feature>
<feature type="domain" description="DDH" evidence="1">
    <location>
        <begin position="36"/>
        <end position="152"/>
    </location>
</feature>
<keyword evidence="5" id="KW-1185">Reference proteome</keyword>